<accession>A0A6J5NRP7</accession>
<protein>
    <submittedName>
        <fullName evidence="1">Uncharacterized protein</fullName>
    </submittedName>
</protein>
<evidence type="ECO:0000313" key="1">
    <source>
        <dbReference type="EMBL" id="CAB4159835.1"/>
    </source>
</evidence>
<sequence length="336" mass="38733">MRSPISANKSIKLKINIKDSLNVAKDPENLTLYLTRPDSTELIYQIDDFIRVDVGFYYLDFNITDLPGVYHELWEITLNGNLNTKTFSFQCLDNPGFDDLSSHLGYNRLISIQIQDSIEDLDGLKISNLEDEYHFCTEFSPFYAPVEILRVECGVWMNDIPDETIALAIHWSSKKADDLTCKKPVNGEHYYYALTRFVLYDAAISLFTMPVGTYSSNSKTHKTLGDLSVQAADVDIDVKDLLKEYKDQRDEWLRVINSGGAITFGQSFDPTTARKGFKRPDYLPISRQWHDPWGEYYDQPSANAKYRKPGEEKYKSGFTRWNQYYFTTTRVGKGRS</sequence>
<dbReference type="EMBL" id="LR796696">
    <property type="protein sequence ID" value="CAB4159835.1"/>
    <property type="molecule type" value="Genomic_DNA"/>
</dbReference>
<gene>
    <name evidence="1" type="ORF">UFOVP724_6</name>
</gene>
<name>A0A6J5NRP7_9CAUD</name>
<reference evidence="1" key="1">
    <citation type="submission" date="2020-04" db="EMBL/GenBank/DDBJ databases">
        <authorList>
            <person name="Chiriac C."/>
            <person name="Salcher M."/>
            <person name="Ghai R."/>
            <person name="Kavagutti S V."/>
        </authorList>
    </citation>
    <scope>NUCLEOTIDE SEQUENCE</scope>
</reference>
<organism evidence="1">
    <name type="scientific">uncultured Caudovirales phage</name>
    <dbReference type="NCBI Taxonomy" id="2100421"/>
    <lineage>
        <taxon>Viruses</taxon>
        <taxon>Duplodnaviria</taxon>
        <taxon>Heunggongvirae</taxon>
        <taxon>Uroviricota</taxon>
        <taxon>Caudoviricetes</taxon>
        <taxon>Peduoviridae</taxon>
        <taxon>Maltschvirus</taxon>
        <taxon>Maltschvirus maltsch</taxon>
    </lineage>
</organism>
<proteinExistence type="predicted"/>